<dbReference type="InterPro" id="IPR000387">
    <property type="entry name" value="Tyr_Pase_dom"/>
</dbReference>
<dbReference type="InterPro" id="IPR029021">
    <property type="entry name" value="Prot-tyrosine_phosphatase-like"/>
</dbReference>
<dbReference type="SUPFAM" id="SSF52799">
    <property type="entry name" value="(Phosphotyrosine protein) phosphatases II"/>
    <property type="match status" value="1"/>
</dbReference>
<dbReference type="GO" id="GO:0005737">
    <property type="term" value="C:cytoplasm"/>
    <property type="evidence" value="ECO:0007669"/>
    <property type="project" value="TreeGrafter"/>
</dbReference>
<keyword evidence="5" id="KW-1185">Reference proteome</keyword>
<dbReference type="EMBL" id="AP014936">
    <property type="protein sequence ID" value="BAU46895.1"/>
    <property type="molecule type" value="Genomic_DNA"/>
</dbReference>
<evidence type="ECO:0000313" key="5">
    <source>
        <dbReference type="Proteomes" id="UP000218899"/>
    </source>
</evidence>
<dbReference type="Pfam" id="PF00782">
    <property type="entry name" value="DSPc"/>
    <property type="match status" value="1"/>
</dbReference>
<dbReference type="PROSITE" id="PS50056">
    <property type="entry name" value="TYR_PHOSPHATASE_2"/>
    <property type="match status" value="1"/>
</dbReference>
<accession>A0A1B4V0Z5</accession>
<dbReference type="InterPro" id="IPR000340">
    <property type="entry name" value="Dual-sp_phosphatase_cat-dom"/>
</dbReference>
<dbReference type="SMART" id="SM00195">
    <property type="entry name" value="DSPc"/>
    <property type="match status" value="1"/>
</dbReference>
<name>A0A1B4V0Z5_9GAMM</name>
<evidence type="ECO:0000313" key="4">
    <source>
        <dbReference type="EMBL" id="BAU46895.1"/>
    </source>
</evidence>
<dbReference type="RefSeq" id="WP_096457809.1">
    <property type="nucleotide sequence ID" value="NZ_AP014936.1"/>
</dbReference>
<keyword evidence="2" id="KW-0904">Protein phosphatase</keyword>
<dbReference type="GO" id="GO:0004721">
    <property type="term" value="F:phosphoprotein phosphatase activity"/>
    <property type="evidence" value="ECO:0007669"/>
    <property type="project" value="UniProtKB-KW"/>
</dbReference>
<dbReference type="CDD" id="cd14498">
    <property type="entry name" value="DSP"/>
    <property type="match status" value="1"/>
</dbReference>
<keyword evidence="1" id="KW-0378">Hydrolase</keyword>
<feature type="domain" description="Tyrosine specific protein phosphatases" evidence="3">
    <location>
        <begin position="56"/>
        <end position="115"/>
    </location>
</feature>
<dbReference type="KEGG" id="sva:SVA_0313"/>
<evidence type="ECO:0000256" key="2">
    <source>
        <dbReference type="ARBA" id="ARBA00022912"/>
    </source>
</evidence>
<evidence type="ECO:0000259" key="3">
    <source>
        <dbReference type="PROSITE" id="PS50056"/>
    </source>
</evidence>
<proteinExistence type="predicted"/>
<protein>
    <submittedName>
        <fullName evidence="4">Dual specificity protein phosphatase</fullName>
    </submittedName>
</protein>
<reference evidence="4 5" key="1">
    <citation type="submission" date="2015-08" db="EMBL/GenBank/DDBJ databases">
        <title>Complete genome sequence of Sulfurifustis variabilis.</title>
        <authorList>
            <person name="Miura A."/>
            <person name="Kojima H."/>
            <person name="Fukui M."/>
        </authorList>
    </citation>
    <scope>NUCLEOTIDE SEQUENCE [LARGE SCALE GENOMIC DNA]</scope>
    <source>
        <strain evidence="5">skN76</strain>
    </source>
</reference>
<organism evidence="4 5">
    <name type="scientific">Sulfurifustis variabilis</name>
    <dbReference type="NCBI Taxonomy" id="1675686"/>
    <lineage>
        <taxon>Bacteria</taxon>
        <taxon>Pseudomonadati</taxon>
        <taxon>Pseudomonadota</taxon>
        <taxon>Gammaproteobacteria</taxon>
        <taxon>Acidiferrobacterales</taxon>
        <taxon>Acidiferrobacteraceae</taxon>
        <taxon>Sulfurifustis</taxon>
    </lineage>
</organism>
<dbReference type="OrthoDB" id="9806482at2"/>
<dbReference type="Proteomes" id="UP000218899">
    <property type="component" value="Chromosome"/>
</dbReference>
<dbReference type="Gene3D" id="3.90.190.10">
    <property type="entry name" value="Protein tyrosine phosphatase superfamily"/>
    <property type="match status" value="1"/>
</dbReference>
<dbReference type="AlphaFoldDB" id="A0A1B4V0Z5"/>
<dbReference type="PANTHER" id="PTHR10159:SF519">
    <property type="entry name" value="DUAL SPECIFICITY PROTEIN PHOSPHATASE MPK3"/>
    <property type="match status" value="1"/>
</dbReference>
<dbReference type="PANTHER" id="PTHR10159">
    <property type="entry name" value="DUAL SPECIFICITY PROTEIN PHOSPHATASE"/>
    <property type="match status" value="1"/>
</dbReference>
<gene>
    <name evidence="4" type="ORF">SVA_0313</name>
</gene>
<evidence type="ECO:0000256" key="1">
    <source>
        <dbReference type="ARBA" id="ARBA00022801"/>
    </source>
</evidence>
<dbReference type="InterPro" id="IPR020422">
    <property type="entry name" value="TYR_PHOSPHATASE_DUAL_dom"/>
</dbReference>
<sequence length="134" mass="14147">MDFVTDRLALGNAADAAGPPAAVTALLCVAAELDAPPAGLRFHKVPIIDFRPIPAPLLAEAVDWIEAQGPAERVLVYCNAGVGRSTSVVVAHLCVAQGMGFGQAVEFVARRRPHMSILPGLLTAIDRVRASRQR</sequence>